<keyword evidence="2" id="KW-1185">Reference proteome</keyword>
<reference evidence="2" key="1">
    <citation type="journal article" date="2014" name="Stand. Genomic Sci.">
        <title>Complete genome sequence of Burkholderia phymatum STM815(T), a broad host range and efficient nitrogen-fixing symbiont of Mimosa species.</title>
        <authorList>
            <person name="Moulin L."/>
            <person name="Klonowska A."/>
            <person name="Caroline B."/>
            <person name="Booth K."/>
            <person name="Vriezen J.A."/>
            <person name="Melkonian R."/>
            <person name="James E.K."/>
            <person name="Young J.P."/>
            <person name="Bena G."/>
            <person name="Hauser L."/>
            <person name="Land M."/>
            <person name="Kyrpides N."/>
            <person name="Bruce D."/>
            <person name="Chain P."/>
            <person name="Copeland A."/>
            <person name="Pitluck S."/>
            <person name="Woyke T."/>
            <person name="Lizotte-Waniewski M."/>
            <person name="Bristow J."/>
            <person name="Riley M."/>
        </authorList>
    </citation>
    <scope>NUCLEOTIDE SEQUENCE [LARGE SCALE GENOMIC DNA]</scope>
    <source>
        <strain evidence="2">DSM 17167 / CIP 108236 / LMG 21445 / STM815</strain>
    </source>
</reference>
<name>B2JF92_PARP8</name>
<protein>
    <submittedName>
        <fullName evidence="1">Uncharacterized protein</fullName>
    </submittedName>
</protein>
<dbReference type="KEGG" id="bph:Bphy_2285"/>
<sequence>MKSHIIGRYRGFIIEARTQQRISRSSDALTATCHVTWHVRGLRPVKGVMGMFADPAAYPTESIAISSADRSARAFIDAMLDRDRDDRPSAVPPT</sequence>
<evidence type="ECO:0000313" key="2">
    <source>
        <dbReference type="Proteomes" id="UP000001192"/>
    </source>
</evidence>
<organism evidence="1 2">
    <name type="scientific">Paraburkholderia phymatum (strain DSM 17167 / CIP 108236 / LMG 21445 / STM815)</name>
    <name type="common">Burkholderia phymatum</name>
    <dbReference type="NCBI Taxonomy" id="391038"/>
    <lineage>
        <taxon>Bacteria</taxon>
        <taxon>Pseudomonadati</taxon>
        <taxon>Pseudomonadota</taxon>
        <taxon>Betaproteobacteria</taxon>
        <taxon>Burkholderiales</taxon>
        <taxon>Burkholderiaceae</taxon>
        <taxon>Paraburkholderia</taxon>
    </lineage>
</organism>
<accession>B2JF92</accession>
<dbReference type="Proteomes" id="UP000001192">
    <property type="component" value="Chromosome 1"/>
</dbReference>
<proteinExistence type="predicted"/>
<evidence type="ECO:0000313" key="1">
    <source>
        <dbReference type="EMBL" id="ACC71460.1"/>
    </source>
</evidence>
<dbReference type="EMBL" id="CP001043">
    <property type="protein sequence ID" value="ACC71460.1"/>
    <property type="molecule type" value="Genomic_DNA"/>
</dbReference>
<gene>
    <name evidence="1" type="ordered locus">Bphy_2285</name>
</gene>
<dbReference type="HOGENOM" id="CLU_2380689_0_0_4"/>
<dbReference type="AlphaFoldDB" id="B2JF92"/>